<evidence type="ECO:0000313" key="1">
    <source>
        <dbReference type="EMBL" id="MST78072.1"/>
    </source>
</evidence>
<name>A0A6I2TZN3_9BACT</name>
<organism evidence="1 2">
    <name type="scientific">Segatella copri</name>
    <dbReference type="NCBI Taxonomy" id="165179"/>
    <lineage>
        <taxon>Bacteria</taxon>
        <taxon>Pseudomonadati</taxon>
        <taxon>Bacteroidota</taxon>
        <taxon>Bacteroidia</taxon>
        <taxon>Bacteroidales</taxon>
        <taxon>Prevotellaceae</taxon>
        <taxon>Segatella</taxon>
    </lineage>
</organism>
<comment type="caution">
    <text evidence="1">The sequence shown here is derived from an EMBL/GenBank/DDBJ whole genome shotgun (WGS) entry which is preliminary data.</text>
</comment>
<dbReference type="RefSeq" id="WP_154481705.1">
    <property type="nucleotide sequence ID" value="NZ_VUNF01000020.1"/>
</dbReference>
<evidence type="ECO:0000313" key="2">
    <source>
        <dbReference type="Proteomes" id="UP000450161"/>
    </source>
</evidence>
<gene>
    <name evidence="1" type="ORF">FYJ72_10385</name>
</gene>
<evidence type="ECO:0008006" key="3">
    <source>
        <dbReference type="Google" id="ProtNLM"/>
    </source>
</evidence>
<dbReference type="Proteomes" id="UP000450161">
    <property type="component" value="Unassembled WGS sequence"/>
</dbReference>
<sequence length="543" mass="61505">MAVILRNEKGFTNKKINSMALLMQKKWVRGCLNTSCLMKKRIIYILLIFCAAITSTINAQNVTRTIQVDENNGFRWVLVDTSNGYGAETVDGKVLIPAIYNRIDYIGNLGYRDYFIVEDAKLQGVVTGHNNLTQYYQGIYSSNGTCIIPTSRGYSGIWGLKSKDSNQLFYSFEIHFNGVEIEGVCDVHGKELWTKAEEGDRYTEVGYTSNYGFYYKNKKGQIKKLNIYLPSSDVSFKTYASNFVTENIEERIRKTPKQWVENDGILKKLHVEPNNFRWYEVQDKNDMVWAENIYGDVVVTPRKSCVISFKCSNYIDGFFTRMILDEGKFRTEAITKEGNILIPDSRHYWGIYIDDPSQKYIKIQAENGIGIADLNGYEVVPPEYKTYTYDGYDFEGTKENGKKVYLSIHKRPTPKQSSQISTYGGYYANMPWLMMPGFNYTPTWNYWSVPTTQWANFPVYGGVGDYVPTNTTDPIVNSGASGNSSRKCSYCNGTGQKAVDQSTATFGSNDPIVRCNICGRNTHRSTGHSHVTCGQCGGTGKAR</sequence>
<protein>
    <recommendedName>
        <fullName evidence="3">WG repeat-containing protein</fullName>
    </recommendedName>
</protein>
<reference evidence="1 2" key="1">
    <citation type="submission" date="2019-08" db="EMBL/GenBank/DDBJ databases">
        <title>In-depth cultivation of the pig gut microbiome towards novel bacterial diversity and tailored functional studies.</title>
        <authorList>
            <person name="Wylensek D."/>
            <person name="Hitch T.C.A."/>
            <person name="Clavel T."/>
        </authorList>
    </citation>
    <scope>NUCLEOTIDE SEQUENCE [LARGE SCALE GENOMIC DNA]</scope>
    <source>
        <strain evidence="1 2">LKV-178-WT-2C</strain>
    </source>
</reference>
<dbReference type="AlphaFoldDB" id="A0A6I2TZN3"/>
<accession>A0A6I2TZN3</accession>
<dbReference type="EMBL" id="VUNF01000020">
    <property type="protein sequence ID" value="MST78072.1"/>
    <property type="molecule type" value="Genomic_DNA"/>
</dbReference>
<proteinExistence type="predicted"/>